<evidence type="ECO:0000256" key="1">
    <source>
        <dbReference type="SAM" id="SignalP"/>
    </source>
</evidence>
<organism evidence="2">
    <name type="scientific">Nicotiana tabacum</name>
    <name type="common">Common tobacco</name>
    <dbReference type="NCBI Taxonomy" id="4097"/>
    <lineage>
        <taxon>Eukaryota</taxon>
        <taxon>Viridiplantae</taxon>
        <taxon>Streptophyta</taxon>
        <taxon>Embryophyta</taxon>
        <taxon>Tracheophyta</taxon>
        <taxon>Spermatophyta</taxon>
        <taxon>Magnoliopsida</taxon>
        <taxon>eudicotyledons</taxon>
        <taxon>Gunneridae</taxon>
        <taxon>Pentapetalae</taxon>
        <taxon>asterids</taxon>
        <taxon>lamiids</taxon>
        <taxon>Solanales</taxon>
        <taxon>Solanaceae</taxon>
        <taxon>Nicotianoideae</taxon>
        <taxon>Nicotianeae</taxon>
        <taxon>Nicotiana</taxon>
    </lineage>
</organism>
<proteinExistence type="predicted"/>
<keyword evidence="1" id="KW-0732">Signal</keyword>
<name>A0A1S3ZFC7_TOBAC</name>
<dbReference type="RefSeq" id="XP_016462977.1">
    <property type="nucleotide sequence ID" value="XM_016607491.1"/>
</dbReference>
<gene>
    <name evidence="2" type="primary">LOC107786058</name>
</gene>
<evidence type="ECO:0000313" key="2">
    <source>
        <dbReference type="RefSeq" id="XP_016462977.1"/>
    </source>
</evidence>
<protein>
    <submittedName>
        <fullName evidence="2">Uncharacterized protein</fullName>
    </submittedName>
</protein>
<dbReference type="AlphaFoldDB" id="A0A1S3ZFC7"/>
<accession>A0A1S3ZFC7</accession>
<dbReference type="KEGG" id="nta:107786058"/>
<feature type="signal peptide" evidence="1">
    <location>
        <begin position="1"/>
        <end position="19"/>
    </location>
</feature>
<feature type="chain" id="PRO_5010335716" evidence="1">
    <location>
        <begin position="20"/>
        <end position="114"/>
    </location>
</feature>
<reference evidence="2" key="1">
    <citation type="submission" date="2025-08" db="UniProtKB">
        <authorList>
            <consortium name="RefSeq"/>
        </authorList>
    </citation>
    <scope>IDENTIFICATION</scope>
</reference>
<sequence>MEFLFDFGIILTAVGSLLGMKLEVDCIGICLQQEKVAGCKLCVLRKRLVLERLSRESAQVPIDRSSVLQVGYQLSGRYWYTPFAPELVVWLVSFRQVLISMSGPCLGLMTFMYS</sequence>
<dbReference type="PaxDb" id="4097-A0A1S3ZFC7"/>